<dbReference type="InterPro" id="IPR018357">
    <property type="entry name" value="Hexapep_transf_CS"/>
</dbReference>
<dbReference type="SUPFAM" id="SSF51161">
    <property type="entry name" value="Trimeric LpxA-like enzymes"/>
    <property type="match status" value="1"/>
</dbReference>
<dbReference type="PANTHER" id="PTHR43300:SF4">
    <property type="entry name" value="ACYL-[ACYL-CARRIER-PROTEIN]--UDP-N-ACETYLGLUCOSAMINE O-ACYLTRANSFERASE"/>
    <property type="match status" value="1"/>
</dbReference>
<dbReference type="CDD" id="cd03358">
    <property type="entry name" value="LbH_WxcM_N_like"/>
    <property type="match status" value="1"/>
</dbReference>
<evidence type="ECO:0000256" key="1">
    <source>
        <dbReference type="ARBA" id="ARBA00022679"/>
    </source>
</evidence>
<dbReference type="EMBL" id="BARU01030321">
    <property type="protein sequence ID" value="GAH62647.1"/>
    <property type="molecule type" value="Genomic_DNA"/>
</dbReference>
<accession>X1GZQ6</accession>
<dbReference type="InterPro" id="IPR001451">
    <property type="entry name" value="Hexapep"/>
</dbReference>
<proteinExistence type="predicted"/>
<dbReference type="InterPro" id="IPR011004">
    <property type="entry name" value="Trimer_LpxA-like_sf"/>
</dbReference>
<evidence type="ECO:0000313" key="2">
    <source>
        <dbReference type="EMBL" id="GAH62647.1"/>
    </source>
</evidence>
<keyword evidence="1" id="KW-0808">Transferase</keyword>
<gene>
    <name evidence="2" type="ORF">S03H2_48131</name>
</gene>
<organism evidence="2">
    <name type="scientific">marine sediment metagenome</name>
    <dbReference type="NCBI Taxonomy" id="412755"/>
    <lineage>
        <taxon>unclassified sequences</taxon>
        <taxon>metagenomes</taxon>
        <taxon>ecological metagenomes</taxon>
    </lineage>
</organism>
<dbReference type="Pfam" id="PF00132">
    <property type="entry name" value="Hexapep"/>
    <property type="match status" value="2"/>
</dbReference>
<dbReference type="Gene3D" id="2.160.10.10">
    <property type="entry name" value="Hexapeptide repeat proteins"/>
    <property type="match status" value="1"/>
</dbReference>
<dbReference type="GO" id="GO:0016740">
    <property type="term" value="F:transferase activity"/>
    <property type="evidence" value="ECO:0007669"/>
    <property type="project" value="UniProtKB-KW"/>
</dbReference>
<reference evidence="2" key="1">
    <citation type="journal article" date="2014" name="Front. Microbiol.">
        <title>High frequency of phylogenetically diverse reductive dehalogenase-homologous genes in deep subseafloor sedimentary metagenomes.</title>
        <authorList>
            <person name="Kawai M."/>
            <person name="Futagami T."/>
            <person name="Toyoda A."/>
            <person name="Takaki Y."/>
            <person name="Nishi S."/>
            <person name="Hori S."/>
            <person name="Arai W."/>
            <person name="Tsubouchi T."/>
            <person name="Morono Y."/>
            <person name="Uchiyama I."/>
            <person name="Ito T."/>
            <person name="Fujiyama A."/>
            <person name="Inagaki F."/>
            <person name="Takami H."/>
        </authorList>
    </citation>
    <scope>NUCLEOTIDE SEQUENCE</scope>
    <source>
        <strain evidence="2">Expedition CK06-06</strain>
    </source>
</reference>
<dbReference type="PANTHER" id="PTHR43300">
    <property type="entry name" value="ACETYLTRANSFERASE"/>
    <property type="match status" value="1"/>
</dbReference>
<dbReference type="InterPro" id="IPR050179">
    <property type="entry name" value="Trans_hexapeptide_repeat"/>
</dbReference>
<comment type="caution">
    <text evidence="2">The sequence shown here is derived from an EMBL/GenBank/DDBJ whole genome shotgun (WGS) entry which is preliminary data.</text>
</comment>
<protein>
    <recommendedName>
        <fullName evidence="3">N-acetyltransferase</fullName>
    </recommendedName>
</protein>
<dbReference type="PROSITE" id="PS00101">
    <property type="entry name" value="HEXAPEP_TRANSFERASES"/>
    <property type="match status" value="1"/>
</dbReference>
<dbReference type="AlphaFoldDB" id="X1GZQ6"/>
<evidence type="ECO:0008006" key="3">
    <source>
        <dbReference type="Google" id="ProtNLM"/>
    </source>
</evidence>
<sequence length="192" mass="20340">MSEQSKISEKIILYGRVRIGEGTTIQDNVILGSAEEGELSIGKASIIRSGAVIYSGVRIGDNFRSGHNILIRENSEIGNNVLVGTNSVIDGDCKIGNNVSIQTGVYITRYTTIEDNVFLGPLCVTTNDKYMKYGAVLKGPIIKQGARIGANATILPGIIIGENAIVGAGAVVIKDVKRGEIVIGIPARVTKK</sequence>
<name>X1GZQ6_9ZZZZ</name>